<dbReference type="PROSITE" id="PS51782">
    <property type="entry name" value="LYSM"/>
    <property type="match status" value="2"/>
</dbReference>
<dbReference type="AlphaFoldDB" id="A0AAX1TT19"/>
<dbReference type="PANTHER" id="PTHR21666">
    <property type="entry name" value="PEPTIDASE-RELATED"/>
    <property type="match status" value="1"/>
</dbReference>
<dbReference type="PANTHER" id="PTHR21666:SF289">
    <property type="entry name" value="L-ALA--D-GLU ENDOPEPTIDASE"/>
    <property type="match status" value="1"/>
</dbReference>
<evidence type="ECO:0000313" key="4">
    <source>
        <dbReference type="Proteomes" id="UP000249008"/>
    </source>
</evidence>
<dbReference type="GeneID" id="78453885"/>
<evidence type="ECO:0000313" key="3">
    <source>
        <dbReference type="EMBL" id="SQJ11155.1"/>
    </source>
</evidence>
<keyword evidence="1" id="KW-0732">Signal</keyword>
<dbReference type="InterPro" id="IPR018392">
    <property type="entry name" value="LysM"/>
</dbReference>
<evidence type="ECO:0000259" key="2">
    <source>
        <dbReference type="PROSITE" id="PS51782"/>
    </source>
</evidence>
<name>A0AAX1TT19_9FUSO</name>
<sequence>MKSKIKVFIILAVVFYFGIELASPFKEEVVDLKKFTDYYDATEEQNGGVALLKDSFYTFEKEYNFANEYKPLGFDKKDEGSSETDKEGIRETVIDQVVTPEKKLPVKSEYVVKQGDTISEIAEANGMTMTMLLANNPNVSVKNLKIGQKLTIVSENGIFYKVQKGDSLSKIASKFKMKLDDITAFNDVDAKSLKVGQDIFLKNPDVRVLANSGRGGVTVTASAGFRFPVEYKGVSSPYGSRFHPVLKRYIFHAGVDLKARYVPLRAAQTGKVSYAGYMNGYGKIIILKHSNGYETRYAHLDKIGVKVGQNVNKGELIGKTGMSGRVTGPHLHFEVRKNGKTENPMSYLTRK</sequence>
<feature type="domain" description="LysM" evidence="2">
    <location>
        <begin position="108"/>
        <end position="152"/>
    </location>
</feature>
<gene>
    <name evidence="3" type="primary">nlpD_2</name>
    <name evidence="3" type="ORF">NCTC12112_02607</name>
</gene>
<dbReference type="GO" id="GO:0004222">
    <property type="term" value="F:metalloendopeptidase activity"/>
    <property type="evidence" value="ECO:0007669"/>
    <property type="project" value="TreeGrafter"/>
</dbReference>
<evidence type="ECO:0000256" key="1">
    <source>
        <dbReference type="ARBA" id="ARBA00022729"/>
    </source>
</evidence>
<dbReference type="KEGG" id="ful:C4N20_03620"/>
<dbReference type="CDD" id="cd00118">
    <property type="entry name" value="LysM"/>
    <property type="match status" value="2"/>
</dbReference>
<protein>
    <submittedName>
        <fullName evidence="3">Murein hydrolase activator NlpD</fullName>
    </submittedName>
</protein>
<dbReference type="RefSeq" id="WP_005980781.1">
    <property type="nucleotide sequence ID" value="NZ_BAABXY010000001.1"/>
</dbReference>
<dbReference type="CDD" id="cd12797">
    <property type="entry name" value="M23_peptidase"/>
    <property type="match status" value="1"/>
</dbReference>
<reference evidence="3 4" key="1">
    <citation type="submission" date="2018-06" db="EMBL/GenBank/DDBJ databases">
        <authorList>
            <consortium name="Pathogen Informatics"/>
            <person name="Doyle S."/>
        </authorList>
    </citation>
    <scope>NUCLEOTIDE SEQUENCE [LARGE SCALE GENOMIC DNA]</scope>
    <source>
        <strain evidence="3 4">NCTC12112</strain>
    </source>
</reference>
<dbReference type="InterPro" id="IPR011055">
    <property type="entry name" value="Dup_hybrid_motif"/>
</dbReference>
<proteinExistence type="predicted"/>
<dbReference type="Gene3D" id="3.10.350.10">
    <property type="entry name" value="LysM domain"/>
    <property type="match status" value="2"/>
</dbReference>
<dbReference type="InterPro" id="IPR050570">
    <property type="entry name" value="Cell_wall_metabolism_enzyme"/>
</dbReference>
<dbReference type="Proteomes" id="UP000249008">
    <property type="component" value="Chromosome 1"/>
</dbReference>
<keyword evidence="3" id="KW-0378">Hydrolase</keyword>
<feature type="domain" description="LysM" evidence="2">
    <location>
        <begin position="158"/>
        <end position="201"/>
    </location>
</feature>
<dbReference type="Gene3D" id="2.70.70.10">
    <property type="entry name" value="Glucose Permease (Domain IIA)"/>
    <property type="match status" value="1"/>
</dbReference>
<dbReference type="SMART" id="SM00257">
    <property type="entry name" value="LysM"/>
    <property type="match status" value="2"/>
</dbReference>
<dbReference type="Pfam" id="PF01551">
    <property type="entry name" value="Peptidase_M23"/>
    <property type="match status" value="1"/>
</dbReference>
<accession>A0AAX1TT19</accession>
<dbReference type="InterPro" id="IPR036779">
    <property type="entry name" value="LysM_dom_sf"/>
</dbReference>
<dbReference type="InterPro" id="IPR016047">
    <property type="entry name" value="M23ase_b-sheet_dom"/>
</dbReference>
<dbReference type="SUPFAM" id="SSF51261">
    <property type="entry name" value="Duplicated hybrid motif"/>
    <property type="match status" value="1"/>
</dbReference>
<dbReference type="EMBL" id="LS483487">
    <property type="protein sequence ID" value="SQJ11155.1"/>
    <property type="molecule type" value="Genomic_DNA"/>
</dbReference>
<organism evidence="3 4">
    <name type="scientific">Fusobacterium ulcerans</name>
    <dbReference type="NCBI Taxonomy" id="861"/>
    <lineage>
        <taxon>Bacteria</taxon>
        <taxon>Fusobacteriati</taxon>
        <taxon>Fusobacteriota</taxon>
        <taxon>Fusobacteriia</taxon>
        <taxon>Fusobacteriales</taxon>
        <taxon>Fusobacteriaceae</taxon>
        <taxon>Fusobacterium</taxon>
    </lineage>
</organism>
<dbReference type="Pfam" id="PF01476">
    <property type="entry name" value="LysM"/>
    <property type="match status" value="2"/>
</dbReference>